<name>A0A418IIT5_9STAP</name>
<dbReference type="AlphaFoldDB" id="A0A418IIT5"/>
<proteinExistence type="predicted"/>
<gene>
    <name evidence="2" type="ORF">BU112_01280</name>
</gene>
<dbReference type="InterPro" id="IPR036249">
    <property type="entry name" value="Thioredoxin-like_sf"/>
</dbReference>
<dbReference type="SUPFAM" id="SSF52833">
    <property type="entry name" value="Thioredoxin-like"/>
    <property type="match status" value="1"/>
</dbReference>
<reference evidence="2 3" key="1">
    <citation type="journal article" date="2016" name="Front. Microbiol.">
        <title>Comprehensive Phylogenetic Analysis of Bovine Non-aureus Staphylococci Species Based on Whole-Genome Sequencing.</title>
        <authorList>
            <person name="Naushad S."/>
            <person name="Barkema H.W."/>
            <person name="Luby C."/>
            <person name="Condas L.A."/>
            <person name="Nobrega D.B."/>
            <person name="Carson D.A."/>
            <person name="De Buck J."/>
        </authorList>
    </citation>
    <scope>NUCLEOTIDE SEQUENCE [LARGE SCALE GENOMIC DNA]</scope>
    <source>
        <strain evidence="2 3">SNUC 4554</strain>
    </source>
</reference>
<dbReference type="InterPro" id="IPR012336">
    <property type="entry name" value="Thioredoxin-like_fold"/>
</dbReference>
<dbReference type="OrthoDB" id="117402at2"/>
<evidence type="ECO:0000259" key="1">
    <source>
        <dbReference type="Pfam" id="PF13462"/>
    </source>
</evidence>
<dbReference type="EMBL" id="QXUF01000005">
    <property type="protein sequence ID" value="RIN02847.1"/>
    <property type="molecule type" value="Genomic_DNA"/>
</dbReference>
<evidence type="ECO:0000313" key="2">
    <source>
        <dbReference type="EMBL" id="RIN02847.1"/>
    </source>
</evidence>
<feature type="domain" description="Thioredoxin-like fold" evidence="1">
    <location>
        <begin position="4"/>
        <end position="151"/>
    </location>
</feature>
<dbReference type="Proteomes" id="UP000286317">
    <property type="component" value="Unassembled WGS sequence"/>
</dbReference>
<organism evidence="2 3">
    <name type="scientific">Staphylococcus shinii</name>
    <dbReference type="NCBI Taxonomy" id="2912228"/>
    <lineage>
        <taxon>Bacteria</taxon>
        <taxon>Bacillati</taxon>
        <taxon>Bacillota</taxon>
        <taxon>Bacilli</taxon>
        <taxon>Bacillales</taxon>
        <taxon>Staphylococcaceae</taxon>
        <taxon>Staphylococcus</taxon>
    </lineage>
</organism>
<protein>
    <recommendedName>
        <fullName evidence="1">Thioredoxin-like fold domain-containing protein</fullName>
    </recommendedName>
</protein>
<dbReference type="Gene3D" id="1.10.1200.90">
    <property type="entry name" value="DsbA-like domain"/>
    <property type="match status" value="1"/>
</dbReference>
<dbReference type="RefSeq" id="WP_039067381.1">
    <property type="nucleotide sequence ID" value="NZ_CP068712.1"/>
</dbReference>
<accession>A0A418IIT5</accession>
<dbReference type="CDD" id="cd02972">
    <property type="entry name" value="DsbA_family"/>
    <property type="match status" value="1"/>
</dbReference>
<comment type="caution">
    <text evidence="2">The sequence shown here is derived from an EMBL/GenBank/DDBJ whole genome shotgun (WGS) entry which is preliminary data.</text>
</comment>
<dbReference type="Gene3D" id="3.40.30.10">
    <property type="entry name" value="Glutaredoxin"/>
    <property type="match status" value="1"/>
</dbReference>
<keyword evidence="3" id="KW-1185">Reference proteome</keyword>
<dbReference type="Pfam" id="PF13462">
    <property type="entry name" value="Thioredoxin_4"/>
    <property type="match status" value="1"/>
</dbReference>
<evidence type="ECO:0000313" key="3">
    <source>
        <dbReference type="Proteomes" id="UP000286317"/>
    </source>
</evidence>
<dbReference type="GeneID" id="79051612"/>
<sequence length="172" mass="19751">MTKVNHLTLGSNEAPIQVESFINFACPYCKNYFRAADKALKPFIEAGKVQHVVKHFDKTKQALLKGTVANIHLNYQKVDETIEIIRDLYDTQDEWKKSFTAIEDKMTQTLNLTPNKEADERSLAINEETFERGIKGIPTVFINEVQFEFNPLKDEQSEIEALITDKITQLSK</sequence>